<dbReference type="InterPro" id="IPR051786">
    <property type="entry name" value="ASN_synthetase/amidase"/>
</dbReference>
<evidence type="ECO:0000313" key="6">
    <source>
        <dbReference type="EMBL" id="ADL34396.1"/>
    </source>
</evidence>
<feature type="domain" description="Glutamine amidotransferase type-2" evidence="5">
    <location>
        <begin position="2"/>
        <end position="211"/>
    </location>
</feature>
<dbReference type="Proteomes" id="UP000001299">
    <property type="component" value="Chromosome 1"/>
</dbReference>
<protein>
    <recommendedName>
        <fullName evidence="2">asparagine synthase (glutamine-hydrolyzing)</fullName>
        <ecNumber evidence="2">6.3.5.4</ecNumber>
    </recommendedName>
</protein>
<dbReference type="STRING" id="515622.bpr_I1659"/>
<dbReference type="PANTHER" id="PTHR43284:SF1">
    <property type="entry name" value="ASPARAGINE SYNTHETASE"/>
    <property type="match status" value="1"/>
</dbReference>
<keyword evidence="7" id="KW-1185">Reference proteome</keyword>
<evidence type="ECO:0000313" key="7">
    <source>
        <dbReference type="Proteomes" id="UP000001299"/>
    </source>
</evidence>
<evidence type="ECO:0000256" key="1">
    <source>
        <dbReference type="ARBA" id="ARBA00005187"/>
    </source>
</evidence>
<dbReference type="GO" id="GO:0006529">
    <property type="term" value="P:asparagine biosynthetic process"/>
    <property type="evidence" value="ECO:0007669"/>
    <property type="project" value="UniProtKB-KW"/>
</dbReference>
<dbReference type="HOGENOM" id="CLU_430663_0_0_9"/>
<keyword evidence="3" id="KW-0028">Amino-acid biosynthesis</keyword>
<dbReference type="InterPro" id="IPR017932">
    <property type="entry name" value="GATase_2_dom"/>
</dbReference>
<gene>
    <name evidence="6" type="primary">asnB7</name>
    <name evidence="6" type="ordered locus">bpr_I1659</name>
</gene>
<comment type="catalytic activity">
    <reaction evidence="4">
        <text>L-aspartate + L-glutamine + ATP + H2O = L-asparagine + L-glutamate + AMP + diphosphate + H(+)</text>
        <dbReference type="Rhea" id="RHEA:12228"/>
        <dbReference type="ChEBI" id="CHEBI:15377"/>
        <dbReference type="ChEBI" id="CHEBI:15378"/>
        <dbReference type="ChEBI" id="CHEBI:29985"/>
        <dbReference type="ChEBI" id="CHEBI:29991"/>
        <dbReference type="ChEBI" id="CHEBI:30616"/>
        <dbReference type="ChEBI" id="CHEBI:33019"/>
        <dbReference type="ChEBI" id="CHEBI:58048"/>
        <dbReference type="ChEBI" id="CHEBI:58359"/>
        <dbReference type="ChEBI" id="CHEBI:456215"/>
        <dbReference type="EC" id="6.3.5.4"/>
    </reaction>
</comment>
<dbReference type="Pfam" id="PF00733">
    <property type="entry name" value="Asn_synthase"/>
    <property type="match status" value="1"/>
</dbReference>
<keyword evidence="3" id="KW-0061">Asparagine biosynthesis</keyword>
<name>E0RWM2_BUTPB</name>
<comment type="pathway">
    <text evidence="1">Amino-acid biosynthesis; L-asparagine biosynthesis; L-asparagine from L-aspartate (L-Gln route): step 1/1.</text>
</comment>
<dbReference type="Pfam" id="PF13537">
    <property type="entry name" value="GATase_7"/>
    <property type="match status" value="1"/>
</dbReference>
<dbReference type="SUPFAM" id="SSF52402">
    <property type="entry name" value="Adenine nucleotide alpha hydrolases-like"/>
    <property type="match status" value="1"/>
</dbReference>
<dbReference type="SUPFAM" id="SSF56235">
    <property type="entry name" value="N-terminal nucleophile aminohydrolases (Ntn hydrolases)"/>
    <property type="match status" value="1"/>
</dbReference>
<accession>E0RWM2</accession>
<dbReference type="PANTHER" id="PTHR43284">
    <property type="entry name" value="ASPARAGINE SYNTHETASE (GLUTAMINE-HYDROLYZING)"/>
    <property type="match status" value="1"/>
</dbReference>
<dbReference type="InterPro" id="IPR029055">
    <property type="entry name" value="Ntn_hydrolases_N"/>
</dbReference>
<proteinExistence type="predicted"/>
<reference evidence="6 7" key="1">
    <citation type="journal article" date="2010" name="PLoS ONE">
        <title>The glycobiome of the rumen bacterium Butyrivibrio proteoclasticus B316(T) highlights adaptation to a polysaccharide-rich environment.</title>
        <authorList>
            <person name="Kelly W.J."/>
            <person name="Leahy S.C."/>
            <person name="Altermann E."/>
            <person name="Yeoman C.J."/>
            <person name="Dunne J.C."/>
            <person name="Kong Z."/>
            <person name="Pacheco D.M."/>
            <person name="Li D."/>
            <person name="Noel S.J."/>
            <person name="Moon C.D."/>
            <person name="Cookson A.L."/>
            <person name="Attwood G.T."/>
        </authorList>
    </citation>
    <scope>NUCLEOTIDE SEQUENCE [LARGE SCALE GENOMIC DNA]</scope>
    <source>
        <strain evidence="7">ATCC 51982 / DSM 14932 / B316</strain>
    </source>
</reference>
<evidence type="ECO:0000256" key="4">
    <source>
        <dbReference type="ARBA" id="ARBA00048741"/>
    </source>
</evidence>
<dbReference type="KEGG" id="bpb:bpr_I1659"/>
<evidence type="ECO:0000256" key="2">
    <source>
        <dbReference type="ARBA" id="ARBA00012737"/>
    </source>
</evidence>
<dbReference type="Gene3D" id="3.40.50.620">
    <property type="entry name" value="HUPs"/>
    <property type="match status" value="1"/>
</dbReference>
<dbReference type="AlphaFoldDB" id="E0RWM2"/>
<dbReference type="EMBL" id="CP001810">
    <property type="protein sequence ID" value="ADL34396.1"/>
    <property type="molecule type" value="Genomic_DNA"/>
</dbReference>
<dbReference type="InterPro" id="IPR014729">
    <property type="entry name" value="Rossmann-like_a/b/a_fold"/>
</dbReference>
<dbReference type="InterPro" id="IPR001962">
    <property type="entry name" value="Asn_synthase"/>
</dbReference>
<evidence type="ECO:0000256" key="3">
    <source>
        <dbReference type="ARBA" id="ARBA00022888"/>
    </source>
</evidence>
<organism evidence="6 7">
    <name type="scientific">Butyrivibrio proteoclasticus (strain ATCC 51982 / DSM 14932 / B316)</name>
    <name type="common">Clostridium proteoclasticum</name>
    <dbReference type="NCBI Taxonomy" id="515622"/>
    <lineage>
        <taxon>Bacteria</taxon>
        <taxon>Bacillati</taxon>
        <taxon>Bacillota</taxon>
        <taxon>Clostridia</taxon>
        <taxon>Lachnospirales</taxon>
        <taxon>Lachnospiraceae</taxon>
        <taxon>Butyrivibrio</taxon>
    </lineage>
</organism>
<dbReference type="Gene3D" id="3.60.20.10">
    <property type="entry name" value="Glutamine Phosphoribosylpyrophosphate, subunit 1, domain 1"/>
    <property type="match status" value="1"/>
</dbReference>
<dbReference type="EC" id="6.3.5.4" evidence="2"/>
<dbReference type="eggNOG" id="COG0367">
    <property type="taxonomic scope" value="Bacteria"/>
</dbReference>
<sequence>MSSIFGFFINHNKENILSKKTMENLSIWNKAYGDKNDIWQWDNCGIGAYIERLNDNLPVNKIVLEDSGKYAVIDAVLYNRDEIFDKLGEEITDTVSDEELLFTYIQKYGYKALLEVNGDFSGAVFDADNKTITLFRDHMGIRPLYYSCNESFLVFSTDIRGIIAVPEVDCSISENWIYRTTRGMVISDMVSTEYQNISCVRPGSFLTFSFSKNEMTKTEHVYWSVGKKKIRLSSDEAYQKKLRELIEDSIKRRLDAVSGIVGAELSGGLDSGVISILINRFGRECKYYSWSQSPEELEYAKDDERLVINDICQQEHIECHYGELDMKEKAKIYGITKETGIKIDIEELPHIRYALPAFINSLKVTQTSEDLSRLGAKVVFTGHGGDEGVSHRPNPYEMFHYHEFYHYFRYMFSTTNGFNNRIGRTLKKCWKNLTVERDSLKNHYSSPIKADGVLKDSFESSYKTDCREMLFAYDPIEYVRNGGSRNRLDNIALLGAYSKMRYIVPYLDYRVIDYAVSIPRYQYLRGRKNRYIFREAFKDIMPDSLYRVRYKLENSHRNVKPDPDWFEEFKKEKNAVVDKLDRTRWAKYLDFDAIDSWKEKSEPTGENISKDNFFMVALLNLAAAQNVIDKVRAVK</sequence>
<dbReference type="GO" id="GO:0004066">
    <property type="term" value="F:asparagine synthase (glutamine-hydrolyzing) activity"/>
    <property type="evidence" value="ECO:0007669"/>
    <property type="project" value="UniProtKB-EC"/>
</dbReference>
<dbReference type="PROSITE" id="PS51278">
    <property type="entry name" value="GATASE_TYPE_2"/>
    <property type="match status" value="1"/>
</dbReference>
<evidence type="ECO:0000259" key="5">
    <source>
        <dbReference type="PROSITE" id="PS51278"/>
    </source>
</evidence>
<keyword evidence="6" id="KW-0436">Ligase</keyword>